<comment type="caution">
    <text evidence="2">The sequence shown here is derived from an EMBL/GenBank/DDBJ whole genome shotgun (WGS) entry which is preliminary data.</text>
</comment>
<dbReference type="AlphaFoldDB" id="A0A8S1IWB9"/>
<evidence type="ECO:0000313" key="3">
    <source>
        <dbReference type="Proteomes" id="UP000708148"/>
    </source>
</evidence>
<dbReference type="EMBL" id="CAJHUC010000779">
    <property type="protein sequence ID" value="CAD7698189.1"/>
    <property type="molecule type" value="Genomic_DNA"/>
</dbReference>
<keyword evidence="3" id="KW-1185">Reference proteome</keyword>
<dbReference type="InterPro" id="IPR013989">
    <property type="entry name" value="Dev_and_cell_death_domain"/>
</dbReference>
<sequence length="510" mass="56674">MPASDHAPPRALAGYIFGCTEQTMTECLTRNLFGSSTKCSEEVATIMPGTPLFLFNFGRRELHGGFEAASCGGLDLVPAAFGGRFPSQVKVRRAERIRTVLVEDEFREAIWENYYDGHKFHFKLSQDQVAALKALFLQHRQPGVGKRFQTSLANSIGKRPRLEAGVFMCRKDKASRSTVSRANTILPLDRGVTCFEPNQAADPGGMLCLPEGCDDDPQAGLVGPMAISNSEFIHTPVNLEVCSEERTTVVLGPLPTDCNTQQLVQILDSLGLEGQYNFFLVRGIIEDDGHYCFLNFRDAGGVRGLASRCQGESWIAISGQRFADNPKAGVWYWSLQGPEDLVLSFHAEAQWELEGVAPKDSSWLGDNIPQFFDGFGATIRARMCSPHGAGGKDRVPMEKMGLVVGTETVKPFEWQTVACAGVKTEDGAESDERIRKNAFLYFKMDLEKLSKKVENQKRDVVRSVKLKYKPQQGLKAVDPKFHLYESIFKEMSIEIDNMMDSMGVHHPRLQ</sequence>
<evidence type="ECO:0000259" key="1">
    <source>
        <dbReference type="PROSITE" id="PS51222"/>
    </source>
</evidence>
<feature type="domain" description="DCD" evidence="1">
    <location>
        <begin position="10"/>
        <end position="138"/>
    </location>
</feature>
<dbReference type="Proteomes" id="UP000708148">
    <property type="component" value="Unassembled WGS sequence"/>
</dbReference>
<protein>
    <recommendedName>
        <fullName evidence="1">DCD domain-containing protein</fullName>
    </recommendedName>
</protein>
<organism evidence="2 3">
    <name type="scientific">Ostreobium quekettii</name>
    <dbReference type="NCBI Taxonomy" id="121088"/>
    <lineage>
        <taxon>Eukaryota</taxon>
        <taxon>Viridiplantae</taxon>
        <taxon>Chlorophyta</taxon>
        <taxon>core chlorophytes</taxon>
        <taxon>Ulvophyceae</taxon>
        <taxon>TCBD clade</taxon>
        <taxon>Bryopsidales</taxon>
        <taxon>Ostreobineae</taxon>
        <taxon>Ostreobiaceae</taxon>
        <taxon>Ostreobium</taxon>
    </lineage>
</organism>
<dbReference type="PANTHER" id="PTHR46444">
    <property type="entry name" value="DCD (DEVELOPMENT AND CELL DEATH) DOMAIN PROTEIN-RELATED"/>
    <property type="match status" value="1"/>
</dbReference>
<dbReference type="PANTHER" id="PTHR46444:SF19">
    <property type="entry name" value="OS02G0745600 PROTEIN"/>
    <property type="match status" value="1"/>
</dbReference>
<dbReference type="OrthoDB" id="2018037at2759"/>
<dbReference type="SMART" id="SM00767">
    <property type="entry name" value="DCD"/>
    <property type="match status" value="1"/>
</dbReference>
<proteinExistence type="predicted"/>
<gene>
    <name evidence="2" type="ORF">OSTQU699_LOCUS3550</name>
</gene>
<dbReference type="PROSITE" id="PS51222">
    <property type="entry name" value="DCD"/>
    <property type="match status" value="1"/>
</dbReference>
<name>A0A8S1IWB9_9CHLO</name>
<accession>A0A8S1IWB9</accession>
<evidence type="ECO:0000313" key="2">
    <source>
        <dbReference type="EMBL" id="CAD7698189.1"/>
    </source>
</evidence>
<reference evidence="2" key="1">
    <citation type="submission" date="2020-12" db="EMBL/GenBank/DDBJ databases">
        <authorList>
            <person name="Iha C."/>
        </authorList>
    </citation>
    <scope>NUCLEOTIDE SEQUENCE</scope>
</reference>
<dbReference type="Pfam" id="PF10539">
    <property type="entry name" value="Dev_Cell_Death"/>
    <property type="match status" value="1"/>
</dbReference>